<reference evidence="5 6" key="1">
    <citation type="submission" date="2022-02" db="EMBL/GenBank/DDBJ databases">
        <authorList>
            <person name="Min J."/>
        </authorList>
    </citation>
    <scope>NUCLEOTIDE SEQUENCE [LARGE SCALE GENOMIC DNA]</scope>
    <source>
        <strain evidence="5 6">GR10-1</strain>
    </source>
</reference>
<proteinExistence type="predicted"/>
<dbReference type="PANTHER" id="PTHR11177">
    <property type="entry name" value="CHITINASE"/>
    <property type="match status" value="1"/>
</dbReference>
<dbReference type="PANTHER" id="PTHR11177:SF317">
    <property type="entry name" value="CHITINASE 12-RELATED"/>
    <property type="match status" value="1"/>
</dbReference>
<evidence type="ECO:0000256" key="2">
    <source>
        <dbReference type="ARBA" id="ARBA00012729"/>
    </source>
</evidence>
<dbReference type="Gene3D" id="3.20.20.80">
    <property type="entry name" value="Glycosidases"/>
    <property type="match status" value="1"/>
</dbReference>
<dbReference type="Gene3D" id="3.10.50.10">
    <property type="match status" value="1"/>
</dbReference>
<evidence type="ECO:0000313" key="6">
    <source>
        <dbReference type="Proteomes" id="UP001202248"/>
    </source>
</evidence>
<protein>
    <recommendedName>
        <fullName evidence="2">chitinase</fullName>
        <ecNumber evidence="2">3.2.1.14</ecNumber>
    </recommendedName>
</protein>
<dbReference type="EC" id="3.2.1.14" evidence="2"/>
<dbReference type="InterPro" id="IPR050314">
    <property type="entry name" value="Glycosyl_Hydrlase_18"/>
</dbReference>
<gene>
    <name evidence="5" type="ORF">MKP09_00930</name>
</gene>
<evidence type="ECO:0000313" key="5">
    <source>
        <dbReference type="EMBL" id="MCH5596591.1"/>
    </source>
</evidence>
<keyword evidence="3" id="KW-0624">Polysaccharide degradation</keyword>
<dbReference type="SUPFAM" id="SSF51445">
    <property type="entry name" value="(Trans)glycosidases"/>
    <property type="match status" value="1"/>
</dbReference>
<dbReference type="Pfam" id="PF00704">
    <property type="entry name" value="Glyco_hydro_18"/>
    <property type="match status" value="1"/>
</dbReference>
<dbReference type="GO" id="GO:0016787">
    <property type="term" value="F:hydrolase activity"/>
    <property type="evidence" value="ECO:0007669"/>
    <property type="project" value="UniProtKB-KW"/>
</dbReference>
<evidence type="ECO:0000256" key="3">
    <source>
        <dbReference type="ARBA" id="ARBA00023024"/>
    </source>
</evidence>
<feature type="domain" description="GH18" evidence="4">
    <location>
        <begin position="17"/>
        <end position="354"/>
    </location>
</feature>
<comment type="catalytic activity">
    <reaction evidence="1">
        <text>Random endo-hydrolysis of N-acetyl-beta-D-glucosaminide (1-&gt;4)-beta-linkages in chitin and chitodextrins.</text>
        <dbReference type="EC" id="3.2.1.14"/>
    </reaction>
</comment>
<dbReference type="PROSITE" id="PS51910">
    <property type="entry name" value="GH18_2"/>
    <property type="match status" value="1"/>
</dbReference>
<dbReference type="SUPFAM" id="SSF54556">
    <property type="entry name" value="Chitinase insertion domain"/>
    <property type="match status" value="1"/>
</dbReference>
<dbReference type="Proteomes" id="UP001202248">
    <property type="component" value="Unassembled WGS sequence"/>
</dbReference>
<organism evidence="5 6">
    <name type="scientific">Niabella ginsengisoli</name>
    <dbReference type="NCBI Taxonomy" id="522298"/>
    <lineage>
        <taxon>Bacteria</taxon>
        <taxon>Pseudomonadati</taxon>
        <taxon>Bacteroidota</taxon>
        <taxon>Chitinophagia</taxon>
        <taxon>Chitinophagales</taxon>
        <taxon>Chitinophagaceae</taxon>
        <taxon>Niabella</taxon>
    </lineage>
</organism>
<dbReference type="RefSeq" id="WP_240825789.1">
    <property type="nucleotide sequence ID" value="NZ_JAKWBL010000001.1"/>
</dbReference>
<dbReference type="InterPro" id="IPR017853">
    <property type="entry name" value="GH"/>
</dbReference>
<dbReference type="EMBL" id="JAKWBL010000001">
    <property type="protein sequence ID" value="MCH5596591.1"/>
    <property type="molecule type" value="Genomic_DNA"/>
</dbReference>
<keyword evidence="3" id="KW-0119">Carbohydrate metabolism</keyword>
<dbReference type="InterPro" id="IPR001223">
    <property type="entry name" value="Glyco_hydro18_cat"/>
</dbReference>
<sequence>MFFTVIAVHAQKSGNSFRVIAYYSSNATKIDSFQVDKLTHIIYSFCHLRGNKLAVDNDRDSLTIQKLVSLKSAHPKLKILLSLGGWGGCKTCSDVFSTEQRRREFAASVKALADYFRTDGIDLDWEYPTIEGHPGHPYQLADKENFTALVKALRTSLGKKQEISFAAGGFKKYLEESVDWKNVMPVVDYVNLMTYDLVNGATPHTGHHTPLYSTKQQSESTDACVNYLDSIGVPKNKMVIGAAFYGRSWREVESINNGLYQPGVFKSFIPYRIFESSINKEKGFEFYYDEVAKASYAYNAKEKVFATFDDAGSITKKTNYAVDNGLGGIMFWELSLDKNEGGYLNVIDHTIKSRK</sequence>
<dbReference type="CDD" id="cd06548">
    <property type="entry name" value="GH18_chitinase"/>
    <property type="match status" value="1"/>
</dbReference>
<evidence type="ECO:0000256" key="1">
    <source>
        <dbReference type="ARBA" id="ARBA00000822"/>
    </source>
</evidence>
<keyword evidence="5" id="KW-0378">Hydrolase</keyword>
<accession>A0ABS9SE07</accession>
<evidence type="ECO:0000259" key="4">
    <source>
        <dbReference type="PROSITE" id="PS51910"/>
    </source>
</evidence>
<name>A0ABS9SE07_9BACT</name>
<keyword evidence="3" id="KW-0146">Chitin degradation</keyword>
<dbReference type="InterPro" id="IPR011583">
    <property type="entry name" value="Chitinase_II/V-like_cat"/>
</dbReference>
<dbReference type="SMART" id="SM00636">
    <property type="entry name" value="Glyco_18"/>
    <property type="match status" value="1"/>
</dbReference>
<dbReference type="InterPro" id="IPR029070">
    <property type="entry name" value="Chitinase_insertion_sf"/>
</dbReference>
<comment type="caution">
    <text evidence="5">The sequence shown here is derived from an EMBL/GenBank/DDBJ whole genome shotgun (WGS) entry which is preliminary data.</text>
</comment>
<keyword evidence="6" id="KW-1185">Reference proteome</keyword>